<dbReference type="AlphaFoldDB" id="A0A811T6E5"/>
<protein>
    <recommendedName>
        <fullName evidence="3">CopG family transcriptional regulator</fullName>
    </recommendedName>
</protein>
<gene>
    <name evidence="1" type="ORF">CHKLHMKO_00090</name>
</gene>
<evidence type="ECO:0008006" key="3">
    <source>
        <dbReference type="Google" id="ProtNLM"/>
    </source>
</evidence>
<sequence>MVTLTLAVPKELKVKMETFAEINWSEVAGQAFRQKIEDMEFLKKFKSESTLTEEEALELGAQLNKKLAKKYIG</sequence>
<proteinExistence type="predicted"/>
<dbReference type="EMBL" id="CAJHIO010000003">
    <property type="protein sequence ID" value="CAD6491230.1"/>
    <property type="molecule type" value="Genomic_DNA"/>
</dbReference>
<reference evidence="1" key="1">
    <citation type="submission" date="2020-10" db="EMBL/GenBank/DDBJ databases">
        <authorList>
            <person name="Hahn C.J."/>
            <person name="Laso-Perez R."/>
            <person name="Vulcano F."/>
            <person name="Vaziourakis K.-M."/>
            <person name="Stokke R."/>
            <person name="Steen I.H."/>
            <person name="Teske A."/>
            <person name="Boetius A."/>
            <person name="Liebeke M."/>
            <person name="Amann R."/>
            <person name="Knittel K."/>
        </authorList>
    </citation>
    <scope>NUCLEOTIDE SEQUENCE</scope>
    <source>
        <strain evidence="1">Gfbio:e3339647-f889-4370-9287-4fb5cb688e4c:AG392O15_GoMArc1</strain>
    </source>
</reference>
<dbReference type="Proteomes" id="UP000610373">
    <property type="component" value="Unassembled WGS sequence"/>
</dbReference>
<accession>A0A811T6E5</accession>
<comment type="caution">
    <text evidence="1">The sequence shown here is derived from an EMBL/GenBank/DDBJ whole genome shotgun (WGS) entry which is preliminary data.</text>
</comment>
<name>A0A811T6E5_9EURY</name>
<evidence type="ECO:0000313" key="2">
    <source>
        <dbReference type="Proteomes" id="UP000610373"/>
    </source>
</evidence>
<evidence type="ECO:0000313" key="1">
    <source>
        <dbReference type="EMBL" id="CAD6491230.1"/>
    </source>
</evidence>
<organism evidence="1 2">
    <name type="scientific">Candidatus Argoarchaeum ethanivorans</name>
    <dbReference type="NCBI Taxonomy" id="2608793"/>
    <lineage>
        <taxon>Archaea</taxon>
        <taxon>Methanobacteriati</taxon>
        <taxon>Methanobacteriota</taxon>
        <taxon>Stenosarchaea group</taxon>
        <taxon>Methanomicrobia</taxon>
        <taxon>Methanosarcinales</taxon>
        <taxon>Methanosarcinales incertae sedis</taxon>
        <taxon>GOM Arc I cluster</taxon>
        <taxon>Candidatus Argoarchaeum</taxon>
    </lineage>
</organism>